<dbReference type="InterPro" id="IPR008969">
    <property type="entry name" value="CarboxyPept-like_regulatory"/>
</dbReference>
<feature type="domain" description="Outer membrane protein beta-barrel" evidence="1">
    <location>
        <begin position="480"/>
        <end position="775"/>
    </location>
</feature>
<dbReference type="HOGENOM" id="CLU_012729_0_1_10"/>
<accession>S0FD28</accession>
<name>S0FD28_9BACT</name>
<proteinExistence type="predicted"/>
<dbReference type="InterPro" id="IPR041700">
    <property type="entry name" value="OMP_b-brl_3"/>
</dbReference>
<dbReference type="EMBL" id="ACBW01000211">
    <property type="protein sequence ID" value="EEF77802.1"/>
    <property type="molecule type" value="Genomic_DNA"/>
</dbReference>
<sequence length="946" mass="107435">MEKRLHTPKFIHSVPLNLKILSTLGAGLFKTIPRLRRMHKLYAFLLLVFMLSLSAFSQEQKIDREISGKVVMELGDDKQESVEYANISLLSLPDSTFLAGTTSDKEGKFSLRLHCDLSQKYLLKTSFTGCLPVWQEISGTAYAIQAGTIRLKEDVKTLNEVVVTALVQPVEQKKDTTIFNAEAYKLPEGAYLEALIRRIPGLSYDPKTKSIEYKGEKISEITVNGKEFFKGNTRVPLENLPASFISRLKVYDKATEEEEMTGVKGSQKNYVLDLQTKKAVNGTLMAGLEGGYGSKNKYDARAQIFQFKENGENIGLVGRFGNRNFTSVYDGNRAGNVGGNISRKIGNDIQVSANIGYNHSKTGDRSTSRNELYMTSQNQYGISERTLENLQNGFSSSLNLMWNLNKQTMLRVAGGGNMSWSENMSDTHSAKFSENPNLDLLHPFQGFEQTSRDIRMNETWQKNSNKLQNKAYNLYASMIHQFSEEGNSLGISYSLYRNRQDNDAYKTFSTTFYQLQDISGRDSTDLQHQYQDSPGQSGNHEIRADYTWRITKKNNLQFSYAWGLQNEKEMQSTYDLSGNVPFLIDSLSNHRNSRTIKHAFSLNYSHDGENWKAYGGLTGTLQRRSLNQDDGKQIIDTTGYSFEWMPTFFVQYNKNDYDLSIRYNGSTRQPSLYDLMAPTVYYSAVYISRSNPNLKATYQHYLNLSFSNYTKGISAYVTCSQELNGITQATLYNPQTGGQETYPVNINGNWNVMGNSNYERRIGNFKLAGRAGGNYSHNVGLINEDGGKELKKSVTHTSGINAFVGVSYLPSWGNIDLNGTWDFQHFRNSLNTLQGSNTYTRDYTINSLVSAQLPLHFQLDSDFTYLIRSGSYVDSKEQNEALWNLTLTWKFAKERRAELSATWTDILNQRKSLQRSASSSGFYESYAEQLRSYFLISLRYKFNRMN</sequence>
<organism evidence="2 3">
    <name type="scientific">Phocaeicola coprophilus DSM 18228 = JCM 13818</name>
    <dbReference type="NCBI Taxonomy" id="547042"/>
    <lineage>
        <taxon>Bacteria</taxon>
        <taxon>Pseudomonadati</taxon>
        <taxon>Bacteroidota</taxon>
        <taxon>Bacteroidia</taxon>
        <taxon>Bacteroidales</taxon>
        <taxon>Bacteroidaceae</taxon>
        <taxon>Phocaeicola</taxon>
    </lineage>
</organism>
<dbReference type="SUPFAM" id="SSF56935">
    <property type="entry name" value="Porins"/>
    <property type="match status" value="1"/>
</dbReference>
<dbReference type="Pfam" id="PF14905">
    <property type="entry name" value="OMP_b-brl_3"/>
    <property type="match status" value="1"/>
</dbReference>
<evidence type="ECO:0000259" key="1">
    <source>
        <dbReference type="Pfam" id="PF14905"/>
    </source>
</evidence>
<dbReference type="SUPFAM" id="SSF49464">
    <property type="entry name" value="Carboxypeptidase regulatory domain-like"/>
    <property type="match status" value="1"/>
</dbReference>
<protein>
    <recommendedName>
        <fullName evidence="1">Outer membrane protein beta-barrel domain-containing protein</fullName>
    </recommendedName>
</protein>
<dbReference type="STRING" id="547042.BACCOPRO_03325"/>
<dbReference type="eggNOG" id="COG4206">
    <property type="taxonomic scope" value="Bacteria"/>
</dbReference>
<reference evidence="2 3" key="1">
    <citation type="submission" date="2008-12" db="EMBL/GenBank/DDBJ databases">
        <authorList>
            <person name="Fulton L."/>
            <person name="Clifton S."/>
            <person name="Fulton B."/>
            <person name="Xu J."/>
            <person name="Minx P."/>
            <person name="Pepin K.H."/>
            <person name="Johnson M."/>
            <person name="Bhonagiri V."/>
            <person name="Nash W.E."/>
            <person name="Mardis E.R."/>
            <person name="Wilson R.K."/>
        </authorList>
    </citation>
    <scope>NUCLEOTIDE SEQUENCE [LARGE SCALE GENOMIC DNA]</scope>
    <source>
        <strain evidence="2 3">DSM 18228</strain>
    </source>
</reference>
<dbReference type="AlphaFoldDB" id="S0FD28"/>
<dbReference type="Proteomes" id="UP000014073">
    <property type="component" value="Unassembled WGS sequence"/>
</dbReference>
<gene>
    <name evidence="2" type="ORF">BACCOPRO_03325</name>
</gene>
<evidence type="ECO:0000313" key="3">
    <source>
        <dbReference type="Proteomes" id="UP000014073"/>
    </source>
</evidence>
<keyword evidence="3" id="KW-1185">Reference proteome</keyword>
<comment type="caution">
    <text evidence="2">The sequence shown here is derived from an EMBL/GenBank/DDBJ whole genome shotgun (WGS) entry which is preliminary data.</text>
</comment>
<evidence type="ECO:0000313" key="2">
    <source>
        <dbReference type="EMBL" id="EEF77802.1"/>
    </source>
</evidence>